<reference evidence="1 2" key="1">
    <citation type="submission" date="2024-01" db="EMBL/GenBank/DDBJ databases">
        <title>Genome assemblies of Stephania.</title>
        <authorList>
            <person name="Yang L."/>
        </authorList>
    </citation>
    <scope>NUCLEOTIDE SEQUENCE [LARGE SCALE GENOMIC DNA]</scope>
    <source>
        <strain evidence="1">QJT</strain>
        <tissue evidence="1">Leaf</tissue>
    </source>
</reference>
<dbReference type="EMBL" id="JBBNAE010000009">
    <property type="protein sequence ID" value="KAK9096646.1"/>
    <property type="molecule type" value="Genomic_DNA"/>
</dbReference>
<comment type="caution">
    <text evidence="1">The sequence shown here is derived from an EMBL/GenBank/DDBJ whole genome shotgun (WGS) entry which is preliminary data.</text>
</comment>
<dbReference type="Proteomes" id="UP001417504">
    <property type="component" value="Unassembled WGS sequence"/>
</dbReference>
<accession>A0AAP0HU56</accession>
<keyword evidence="2" id="KW-1185">Reference proteome</keyword>
<evidence type="ECO:0000313" key="2">
    <source>
        <dbReference type="Proteomes" id="UP001417504"/>
    </source>
</evidence>
<organism evidence="1 2">
    <name type="scientific">Stephania japonica</name>
    <dbReference type="NCBI Taxonomy" id="461633"/>
    <lineage>
        <taxon>Eukaryota</taxon>
        <taxon>Viridiplantae</taxon>
        <taxon>Streptophyta</taxon>
        <taxon>Embryophyta</taxon>
        <taxon>Tracheophyta</taxon>
        <taxon>Spermatophyta</taxon>
        <taxon>Magnoliopsida</taxon>
        <taxon>Ranunculales</taxon>
        <taxon>Menispermaceae</taxon>
        <taxon>Menispermoideae</taxon>
        <taxon>Cissampelideae</taxon>
        <taxon>Stephania</taxon>
    </lineage>
</organism>
<protein>
    <submittedName>
        <fullName evidence="1">Uncharacterized protein</fullName>
    </submittedName>
</protein>
<evidence type="ECO:0000313" key="1">
    <source>
        <dbReference type="EMBL" id="KAK9096646.1"/>
    </source>
</evidence>
<sequence>MTMVEMTANRTYPINATFPECRITFEDTLVAIVSDGDTEEEGGEMPIVIRKRRMVFHNFLEIDDSENIRSTYRKIHLFLAALCGEVD</sequence>
<proteinExistence type="predicted"/>
<name>A0AAP0HU56_9MAGN</name>
<gene>
    <name evidence="1" type="ORF">Sjap_022143</name>
</gene>
<dbReference type="AlphaFoldDB" id="A0AAP0HU56"/>